<evidence type="ECO:0000313" key="1">
    <source>
        <dbReference type="EMBL" id="VVT56396.1"/>
    </source>
</evidence>
<reference evidence="1 2" key="1">
    <citation type="submission" date="2019-09" db="EMBL/GenBank/DDBJ databases">
        <authorList>
            <person name="Brejova B."/>
        </authorList>
    </citation>
    <scope>NUCLEOTIDE SEQUENCE [LARGE SCALE GENOMIC DNA]</scope>
</reference>
<dbReference type="AlphaFoldDB" id="A0A5E8C5D2"/>
<accession>A0A5E8C5D2</accession>
<evidence type="ECO:0000313" key="2">
    <source>
        <dbReference type="Proteomes" id="UP000398389"/>
    </source>
</evidence>
<sequence>MASNGTPAKRAENVENVETFENVKSVEDVKDFKDINGSDLNADTEATLQFFQKTCEQISLSEPPDIKTMIAQWRNSISFCQKKLDRWVSDAPLVNSSKLLKANKADTKIYLHQFQDLPAEIHFELTKYLAASDIKNLSSTGSKIRLVYCGFRWTKCVVLPDEKPEMVMHYLRSELEDCYSAHDPVPLRVFQNPTKFGWFMNKRVEKLLLCAHIDQKCQVDRGMFSTPFRGDEYPNLEFLNMVPQLDLNTLYELLDSPFIKTLRKVISKNNESANVPFWDLRILDYYRCDLKNFLSCNDLRMTLRELTFTDGESITAEFIKKLELPQLVTLAIHDLDDNIYRALLHRVHFWPKLENLSFSFEYGFNGTIFYLTSATKEISELPTTLKTCNMILVEYDCEKAIRYGHEIFRETLRIEAVTWIEDSELLIDKKNNILGILDLPRLRKESFVFHPSTIIEGLNFMPVENFGEKLTHIQLKIDDLYPMPFVLWIDRFVNLRVFKIIMASVFENSDKLSNILVLLSRRLANCEHLSELELQDFFEYVVSEYDAKIFYHDLDAIPYLEEMLENPTVYLCTKLVTDPIGLVDQMWDSGFHFDKDFNYMMFMEALLVSMRTQLPALEYVFFQTTEQIYPSPGLQLLLTKPPPNIKQVLLQHQTTYPPPVLPQVEYRMSTTEFCFNNVLFDLKRKRKFPLAEQEPTVPLYTGDCMLDEFSGWI</sequence>
<name>A0A5E8C5D2_9ASCO</name>
<keyword evidence="2" id="KW-1185">Reference proteome</keyword>
<protein>
    <recommendedName>
        <fullName evidence="3">F-box domain-containing protein</fullName>
    </recommendedName>
</protein>
<organism evidence="1 2">
    <name type="scientific">Magnusiomyces paraingens</name>
    <dbReference type="NCBI Taxonomy" id="2606893"/>
    <lineage>
        <taxon>Eukaryota</taxon>
        <taxon>Fungi</taxon>
        <taxon>Dikarya</taxon>
        <taxon>Ascomycota</taxon>
        <taxon>Saccharomycotina</taxon>
        <taxon>Dipodascomycetes</taxon>
        <taxon>Dipodascales</taxon>
        <taxon>Dipodascaceae</taxon>
        <taxon>Magnusiomyces</taxon>
    </lineage>
</organism>
<dbReference type="GeneID" id="43583852"/>
<dbReference type="Proteomes" id="UP000398389">
    <property type="component" value="Unassembled WGS sequence"/>
</dbReference>
<proteinExistence type="predicted"/>
<dbReference type="EMBL" id="CABVLU010000004">
    <property type="protein sequence ID" value="VVT56396.1"/>
    <property type="molecule type" value="Genomic_DNA"/>
</dbReference>
<evidence type="ECO:0008006" key="3">
    <source>
        <dbReference type="Google" id="ProtNLM"/>
    </source>
</evidence>
<dbReference type="RefSeq" id="XP_031855643.1">
    <property type="nucleotide sequence ID" value="XM_031999752.1"/>
</dbReference>
<gene>
    <name evidence="1" type="ORF">SAPINGB_P005037</name>
</gene>